<accession>A0A5C7Y8T3</accession>
<dbReference type="EMBL" id="SSGD01000031">
    <property type="protein sequence ID" value="TXI57997.1"/>
    <property type="molecule type" value="Genomic_DNA"/>
</dbReference>
<sequence>MTLEITPGAQEITSTVAAHAAASAASVVAAPACGGTSPFDAAAAGMLASVRGVQTESAGLVTQKCAGTGAASADSFVMLQAADEENEASLGSVLI</sequence>
<dbReference type="Proteomes" id="UP000321797">
    <property type="component" value="Unassembled WGS sequence"/>
</dbReference>
<organism evidence="1 2">
    <name type="scientific">Mycolicibacter arupensis</name>
    <dbReference type="NCBI Taxonomy" id="342002"/>
    <lineage>
        <taxon>Bacteria</taxon>
        <taxon>Bacillati</taxon>
        <taxon>Actinomycetota</taxon>
        <taxon>Actinomycetes</taxon>
        <taxon>Mycobacteriales</taxon>
        <taxon>Mycobacteriaceae</taxon>
        <taxon>Mycolicibacter</taxon>
    </lineage>
</organism>
<proteinExistence type="predicted"/>
<evidence type="ECO:0000313" key="2">
    <source>
        <dbReference type="Proteomes" id="UP000321797"/>
    </source>
</evidence>
<gene>
    <name evidence="1" type="ORF">E6Q54_06905</name>
</gene>
<protein>
    <submittedName>
        <fullName evidence="1">Uncharacterized protein</fullName>
    </submittedName>
</protein>
<evidence type="ECO:0000313" key="1">
    <source>
        <dbReference type="EMBL" id="TXI57997.1"/>
    </source>
</evidence>
<name>A0A5C7Y8T3_9MYCO</name>
<dbReference type="RefSeq" id="WP_276759621.1">
    <property type="nucleotide sequence ID" value="NZ_SSGD01000031.1"/>
</dbReference>
<dbReference type="AlphaFoldDB" id="A0A5C7Y8T3"/>
<comment type="caution">
    <text evidence="1">The sequence shown here is derived from an EMBL/GenBank/DDBJ whole genome shotgun (WGS) entry which is preliminary data.</text>
</comment>
<reference evidence="1 2" key="1">
    <citation type="submission" date="2018-09" db="EMBL/GenBank/DDBJ databases">
        <title>Metagenome Assembled Genomes from an Advanced Water Purification Facility.</title>
        <authorList>
            <person name="Stamps B.W."/>
            <person name="Spear J.R."/>
        </authorList>
    </citation>
    <scope>NUCLEOTIDE SEQUENCE [LARGE SCALE GENOMIC DNA]</scope>
    <source>
        <strain evidence="1">Bin_29_2</strain>
    </source>
</reference>